<accession>A0A9W5WUZ3</accession>
<dbReference type="Proteomes" id="UP001057455">
    <property type="component" value="Unassembled WGS sequence"/>
</dbReference>
<comment type="caution">
    <text evidence="3">The sequence shown here is derived from an EMBL/GenBank/DDBJ whole genome shotgun (WGS) entry which is preliminary data.</text>
</comment>
<evidence type="ECO:0000313" key="3">
    <source>
        <dbReference type="EMBL" id="GFE54418.1"/>
    </source>
</evidence>
<dbReference type="AlphaFoldDB" id="A0A9W5WUZ3"/>
<reference evidence="3" key="1">
    <citation type="submission" date="2019-12" db="EMBL/GenBank/DDBJ databases">
        <title>Genome sequence of Babesia ovis.</title>
        <authorList>
            <person name="Yamagishi J."/>
            <person name="Sevinc F."/>
            <person name="Xuan X."/>
        </authorList>
    </citation>
    <scope>NUCLEOTIDE SEQUENCE</scope>
    <source>
        <strain evidence="3">Selcuk</strain>
    </source>
</reference>
<name>A0A9W5WUZ3_BABOV</name>
<dbReference type="EMBL" id="BLIY01000016">
    <property type="protein sequence ID" value="GFE54418.1"/>
    <property type="molecule type" value="Genomic_DNA"/>
</dbReference>
<keyword evidence="2" id="KW-0732">Signal</keyword>
<feature type="signal peptide" evidence="2">
    <location>
        <begin position="1"/>
        <end position="31"/>
    </location>
</feature>
<proteinExistence type="predicted"/>
<dbReference type="SUPFAM" id="SSF50729">
    <property type="entry name" value="PH domain-like"/>
    <property type="match status" value="1"/>
</dbReference>
<feature type="compositionally biased region" description="Basic and acidic residues" evidence="1">
    <location>
        <begin position="293"/>
        <end position="303"/>
    </location>
</feature>
<keyword evidence="4" id="KW-1185">Reference proteome</keyword>
<evidence type="ECO:0000256" key="2">
    <source>
        <dbReference type="SAM" id="SignalP"/>
    </source>
</evidence>
<evidence type="ECO:0000256" key="1">
    <source>
        <dbReference type="SAM" id="MobiDB-lite"/>
    </source>
</evidence>
<evidence type="ECO:0008006" key="5">
    <source>
        <dbReference type="Google" id="ProtNLM"/>
    </source>
</evidence>
<feature type="chain" id="PRO_5040943202" description="PH domain-containing protein" evidence="2">
    <location>
        <begin position="32"/>
        <end position="303"/>
    </location>
</feature>
<organism evidence="3 4">
    <name type="scientific">Babesia ovis</name>
    <dbReference type="NCBI Taxonomy" id="5869"/>
    <lineage>
        <taxon>Eukaryota</taxon>
        <taxon>Sar</taxon>
        <taxon>Alveolata</taxon>
        <taxon>Apicomplexa</taxon>
        <taxon>Aconoidasida</taxon>
        <taxon>Piroplasmida</taxon>
        <taxon>Babesiidae</taxon>
        <taxon>Babesia</taxon>
    </lineage>
</organism>
<feature type="region of interest" description="Disordered" evidence="1">
    <location>
        <begin position="272"/>
        <end position="303"/>
    </location>
</feature>
<evidence type="ECO:0000313" key="4">
    <source>
        <dbReference type="Proteomes" id="UP001057455"/>
    </source>
</evidence>
<protein>
    <recommendedName>
        <fullName evidence="5">PH domain-containing protein</fullName>
    </recommendedName>
</protein>
<dbReference type="OrthoDB" id="340921at2759"/>
<sequence>MRWRPVGSLEAAAVLALSVTILCHFLDTVAAINRPGAADTLNADVPSPKEANLADAEINTSQGVRSLDDEIRNHEILDLGRQEDFFLSNRGNGCDVLVEDVIDVALEPRDMLKTQQFVGSITPNELRLYLKERSKDPGQPTKPGKLFARFSLGAIVTPLETVSSSRDCFRMFYKKEPILFCAKDTNHRDFWMHTIVKAKFCHTAHTVLSKASLPAEGAAPAKLPDLTTKPQRLHDLLHPKSVSGEAVVGPHNDNKITNIDIKNVDSGEPEIYLNGEAVKSDTVPKDQGTLLKEQSERRQQDVA</sequence>
<gene>
    <name evidence="3" type="ORF">BaOVIS_018220</name>
</gene>